<protein>
    <submittedName>
        <fullName evidence="2">Uncharacterized protein</fullName>
    </submittedName>
</protein>
<reference evidence="2" key="1">
    <citation type="journal article" date="2022" name="bioRxiv">
        <title>Sequencing and chromosome-scale assembly of the giantPleurodeles waltlgenome.</title>
        <authorList>
            <person name="Brown T."/>
            <person name="Elewa A."/>
            <person name="Iarovenko S."/>
            <person name="Subramanian E."/>
            <person name="Araus A.J."/>
            <person name="Petzold A."/>
            <person name="Susuki M."/>
            <person name="Suzuki K.-i.T."/>
            <person name="Hayashi T."/>
            <person name="Toyoda A."/>
            <person name="Oliveira C."/>
            <person name="Osipova E."/>
            <person name="Leigh N.D."/>
            <person name="Simon A."/>
            <person name="Yun M.H."/>
        </authorList>
    </citation>
    <scope>NUCLEOTIDE SEQUENCE</scope>
    <source>
        <strain evidence="2">20211129_DDA</strain>
        <tissue evidence="2">Liver</tissue>
    </source>
</reference>
<dbReference type="AlphaFoldDB" id="A0AAV7PS05"/>
<organism evidence="2 3">
    <name type="scientific">Pleurodeles waltl</name>
    <name type="common">Iberian ribbed newt</name>
    <dbReference type="NCBI Taxonomy" id="8319"/>
    <lineage>
        <taxon>Eukaryota</taxon>
        <taxon>Metazoa</taxon>
        <taxon>Chordata</taxon>
        <taxon>Craniata</taxon>
        <taxon>Vertebrata</taxon>
        <taxon>Euteleostomi</taxon>
        <taxon>Amphibia</taxon>
        <taxon>Batrachia</taxon>
        <taxon>Caudata</taxon>
        <taxon>Salamandroidea</taxon>
        <taxon>Salamandridae</taxon>
        <taxon>Pleurodelinae</taxon>
        <taxon>Pleurodeles</taxon>
    </lineage>
</organism>
<comment type="caution">
    <text evidence="2">The sequence shown here is derived from an EMBL/GenBank/DDBJ whole genome shotgun (WGS) entry which is preliminary data.</text>
</comment>
<feature type="region of interest" description="Disordered" evidence="1">
    <location>
        <begin position="157"/>
        <end position="207"/>
    </location>
</feature>
<gene>
    <name evidence="2" type="ORF">NDU88_008596</name>
</gene>
<evidence type="ECO:0000256" key="1">
    <source>
        <dbReference type="SAM" id="MobiDB-lite"/>
    </source>
</evidence>
<name>A0AAV7PS05_PLEWA</name>
<keyword evidence="3" id="KW-1185">Reference proteome</keyword>
<proteinExistence type="predicted"/>
<dbReference type="EMBL" id="JANPWB010000011">
    <property type="protein sequence ID" value="KAJ1130241.1"/>
    <property type="molecule type" value="Genomic_DNA"/>
</dbReference>
<dbReference type="Proteomes" id="UP001066276">
    <property type="component" value="Chromosome 7"/>
</dbReference>
<evidence type="ECO:0000313" key="2">
    <source>
        <dbReference type="EMBL" id="KAJ1130241.1"/>
    </source>
</evidence>
<accession>A0AAV7PS05</accession>
<evidence type="ECO:0000313" key="3">
    <source>
        <dbReference type="Proteomes" id="UP001066276"/>
    </source>
</evidence>
<sequence>MPGAPALRTGTRAPVGRGEVVRTAEERLPAARTPLCSNEKLLLKINHAVLMATAKLFTTTPITMNDETTRRLAPTPKRCLERYRSGRKRVVSSGEFNDVPGGVDSMAVDKVQEALCLLRKAGQLDMLREGVVGPARPPRCVSGGVAGAVLACSSSMWPDETGGKEEGWGEVQGQGGRRGFDGPREGLASTGGRFTNIPVASRTGLSR</sequence>